<keyword evidence="3" id="KW-1185">Reference proteome</keyword>
<keyword evidence="1" id="KW-0472">Membrane</keyword>
<dbReference type="RefSeq" id="WP_186846333.1">
    <property type="nucleotide sequence ID" value="NZ_JACOME010000003.1"/>
</dbReference>
<evidence type="ECO:0000313" key="2">
    <source>
        <dbReference type="EMBL" id="MBC3847216.1"/>
    </source>
</evidence>
<protein>
    <submittedName>
        <fullName evidence="2">Uncharacterized protein</fullName>
    </submittedName>
</protein>
<keyword evidence="1" id="KW-1133">Transmembrane helix</keyword>
<evidence type="ECO:0000313" key="3">
    <source>
        <dbReference type="Proteomes" id="UP000607435"/>
    </source>
</evidence>
<keyword evidence="1" id="KW-0812">Transmembrane</keyword>
<evidence type="ECO:0000256" key="1">
    <source>
        <dbReference type="SAM" id="Phobius"/>
    </source>
</evidence>
<name>A0ABR6Y398_9FLAO</name>
<feature type="transmembrane region" description="Helical" evidence="1">
    <location>
        <begin position="21"/>
        <end position="40"/>
    </location>
</feature>
<reference evidence="2 3" key="1">
    <citation type="submission" date="2020-08" db="EMBL/GenBank/DDBJ databases">
        <title>Winogradskyella ouciana sp. nov., isolated from the hadal seawater of the Mariana Trench.</title>
        <authorList>
            <person name="He X."/>
        </authorList>
    </citation>
    <scope>NUCLEOTIDE SEQUENCE [LARGE SCALE GENOMIC DNA]</scope>
    <source>
        <strain evidence="2 3">KCTC 22026</strain>
    </source>
</reference>
<comment type="caution">
    <text evidence="2">The sequence shown here is derived from an EMBL/GenBank/DDBJ whole genome shotgun (WGS) entry which is preliminary data.</text>
</comment>
<proteinExistence type="predicted"/>
<dbReference type="Proteomes" id="UP000607435">
    <property type="component" value="Unassembled WGS sequence"/>
</dbReference>
<sequence>MIKFFRHIRQRLLSENKFGKYLTYAIGEIILVVIGILMALQINNWNESRKENALAKNYYHRLISDLKADKAYANRYISRVDSSLVLYDNYRKSYKKPNLSLAEIVQNLGTNDVLTLDLEFKTKTIETLINTGDLQILNPKIMDVITEYNGSKNQIEILARDNNKDVNDLLKNCAYKGGVLLNIENYPNQPELFKKLDFDDRIPDLIIAFESYVIWKQAVNRTSIKELTKINKTADSIIEIINLELKK</sequence>
<dbReference type="Pfam" id="PF19578">
    <property type="entry name" value="DUF6090"/>
    <property type="match status" value="1"/>
</dbReference>
<gene>
    <name evidence="2" type="ORF">H6H04_12540</name>
</gene>
<dbReference type="EMBL" id="JACOME010000003">
    <property type="protein sequence ID" value="MBC3847216.1"/>
    <property type="molecule type" value="Genomic_DNA"/>
</dbReference>
<accession>A0ABR6Y398</accession>
<organism evidence="2 3">
    <name type="scientific">Winogradskyella echinorum</name>
    <dbReference type="NCBI Taxonomy" id="538189"/>
    <lineage>
        <taxon>Bacteria</taxon>
        <taxon>Pseudomonadati</taxon>
        <taxon>Bacteroidota</taxon>
        <taxon>Flavobacteriia</taxon>
        <taxon>Flavobacteriales</taxon>
        <taxon>Flavobacteriaceae</taxon>
        <taxon>Winogradskyella</taxon>
    </lineage>
</organism>
<dbReference type="InterPro" id="IPR045749">
    <property type="entry name" value="DUF6090"/>
</dbReference>